<proteinExistence type="predicted"/>
<protein>
    <submittedName>
        <fullName evidence="2">Uncharacterized protein</fullName>
    </submittedName>
</protein>
<sequence>MRGVWGLAMFGLMVSAIFLAGHADAAEGKREKFEVSKVVGERGMEPPDVPQPPQRDSPRGRALAALAAMDGALTLYSLQPYVPPDLPPVEGARGSAKYIAAQKRNEEILERSQDEWCKRGDCLSGNKVLGKVAVKSKNDRSQVMRVLRESLGKIPGYASMCHPEYRHGVAFVSGGKRYDVLLCYQCGQVRVVIDGDEENSSNGQTYSMGSQAALNAILRKARIPLAKASWGPSEE</sequence>
<feature type="chain" id="PRO_5007131889" evidence="1">
    <location>
        <begin position="26"/>
        <end position="235"/>
    </location>
</feature>
<dbReference type="EMBL" id="JAJA02000001">
    <property type="protein sequence ID" value="KWS06300.1"/>
    <property type="molecule type" value="Genomic_DNA"/>
</dbReference>
<reference evidence="2 3" key="1">
    <citation type="journal article" date="2014" name="Genome Announc.">
        <title>Draft Genome Sequence of Lysobacter capsici AZ78, a Bacterium Antagonistic to Plant-Pathogenic Oomycetes.</title>
        <authorList>
            <person name="Puopolo G."/>
            <person name="Sonego P."/>
            <person name="Engelen K."/>
            <person name="Pertot I."/>
        </authorList>
    </citation>
    <scope>NUCLEOTIDE SEQUENCE [LARGE SCALE GENOMIC DNA]</scope>
    <source>
        <strain evidence="2 3">AZ78</strain>
    </source>
</reference>
<gene>
    <name evidence="2" type="ORF">AZ78_3855</name>
</gene>
<evidence type="ECO:0000313" key="3">
    <source>
        <dbReference type="Proteomes" id="UP000023435"/>
    </source>
</evidence>
<dbReference type="AlphaFoldDB" id="A0A108UC40"/>
<keyword evidence="3" id="KW-1185">Reference proteome</keyword>
<organism evidence="2 3">
    <name type="scientific">Lysobacter capsici AZ78</name>
    <dbReference type="NCBI Taxonomy" id="1444315"/>
    <lineage>
        <taxon>Bacteria</taxon>
        <taxon>Pseudomonadati</taxon>
        <taxon>Pseudomonadota</taxon>
        <taxon>Gammaproteobacteria</taxon>
        <taxon>Lysobacterales</taxon>
        <taxon>Lysobacteraceae</taxon>
        <taxon>Lysobacter</taxon>
    </lineage>
</organism>
<name>A0A108UC40_9GAMM</name>
<evidence type="ECO:0000256" key="1">
    <source>
        <dbReference type="SAM" id="SignalP"/>
    </source>
</evidence>
<dbReference type="Proteomes" id="UP000023435">
    <property type="component" value="Unassembled WGS sequence"/>
</dbReference>
<evidence type="ECO:0000313" key="2">
    <source>
        <dbReference type="EMBL" id="KWS06300.1"/>
    </source>
</evidence>
<feature type="signal peptide" evidence="1">
    <location>
        <begin position="1"/>
        <end position="25"/>
    </location>
</feature>
<keyword evidence="1" id="KW-0732">Signal</keyword>
<accession>A0A108UC40</accession>
<comment type="caution">
    <text evidence="2">The sequence shown here is derived from an EMBL/GenBank/DDBJ whole genome shotgun (WGS) entry which is preliminary data.</text>
</comment>